<dbReference type="SUPFAM" id="SSF51905">
    <property type="entry name" value="FAD/NAD(P)-binding domain"/>
    <property type="match status" value="1"/>
</dbReference>
<reference evidence="2 3" key="1">
    <citation type="submission" date="2021-05" db="EMBL/GenBank/DDBJ databases">
        <authorList>
            <person name="Zhang Z.D."/>
            <person name="Osman G."/>
        </authorList>
    </citation>
    <scope>NUCLEOTIDE SEQUENCE [LARGE SCALE GENOMIC DNA]</scope>
    <source>
        <strain evidence="2 3">KCTC 32217</strain>
    </source>
</reference>
<dbReference type="Proteomes" id="UP001319104">
    <property type="component" value="Unassembled WGS sequence"/>
</dbReference>
<evidence type="ECO:0000313" key="3">
    <source>
        <dbReference type="Proteomes" id="UP001319104"/>
    </source>
</evidence>
<evidence type="ECO:0000313" key="2">
    <source>
        <dbReference type="EMBL" id="MBS9524612.1"/>
    </source>
</evidence>
<accession>A0AAP2CI55</accession>
<evidence type="ECO:0000259" key="1">
    <source>
        <dbReference type="Pfam" id="PF01593"/>
    </source>
</evidence>
<name>A0AAP2CI55_9BACT</name>
<dbReference type="InterPro" id="IPR036188">
    <property type="entry name" value="FAD/NAD-bd_sf"/>
</dbReference>
<dbReference type="AlphaFoldDB" id="A0AAP2CI55"/>
<dbReference type="RefSeq" id="WP_213945460.1">
    <property type="nucleotide sequence ID" value="NZ_JAHBGI010000002.1"/>
</dbReference>
<organism evidence="2 3">
    <name type="scientific">Litoribacter ruber</name>
    <dbReference type="NCBI Taxonomy" id="702568"/>
    <lineage>
        <taxon>Bacteria</taxon>
        <taxon>Pseudomonadati</taxon>
        <taxon>Bacteroidota</taxon>
        <taxon>Cytophagia</taxon>
        <taxon>Cytophagales</taxon>
        <taxon>Cyclobacteriaceae</taxon>
        <taxon>Litoribacter</taxon>
    </lineage>
</organism>
<dbReference type="Pfam" id="PF01593">
    <property type="entry name" value="Amino_oxidase"/>
    <property type="match status" value="1"/>
</dbReference>
<sequence length="430" mass="47906">MNDKKVYIIGAGMAGLVAAYELEAVGYRPVILEASDSVGGRIRTDLKDGYLLDRGFQIFLTGYPEAKRYLNYAELNLKYFDPDMIILRTDGSLHVTDPFLNPAGIFSMALSKVGNTKDKIKLFTLAAGLLKKPEEEIFKSNALTTREYFLARGFSPEITTNFLNPLFRGIYLENDLKTPSSMFEFVFKMMHKGKVAIPEVGMQEIPNHLYGKLKNTAVRFDTKVKEVDGNIIRLDDGEEVIADEIICTTLPTYLKDFKKEGAFSFHKVTNIYFAISRSFLAQPAIGLVPGENFLINNLVFLTDVSPAYSTTGKALLSVSIVNDTDGIDNLEERVAKELQVLSGIKSEYFEHIHTYEIKEALADIPELKHDILAVDCRLGENVHLAGDYLLNPSLNAAMRSGRRAAESVILKHNMEQDGGLKPVVVETEIG</sequence>
<protein>
    <submittedName>
        <fullName evidence="2">FAD-dependent oxidoreductase</fullName>
    </submittedName>
</protein>
<dbReference type="InterPro" id="IPR002937">
    <property type="entry name" value="Amino_oxidase"/>
</dbReference>
<gene>
    <name evidence="2" type="ORF">KI659_11380</name>
</gene>
<dbReference type="EMBL" id="JAHCMY010000005">
    <property type="protein sequence ID" value="MBS9524612.1"/>
    <property type="molecule type" value="Genomic_DNA"/>
</dbReference>
<dbReference type="GO" id="GO:0016491">
    <property type="term" value="F:oxidoreductase activity"/>
    <property type="evidence" value="ECO:0007669"/>
    <property type="project" value="InterPro"/>
</dbReference>
<feature type="domain" description="Amine oxidase" evidence="1">
    <location>
        <begin position="13"/>
        <end position="409"/>
    </location>
</feature>
<comment type="caution">
    <text evidence="2">The sequence shown here is derived from an EMBL/GenBank/DDBJ whole genome shotgun (WGS) entry which is preliminary data.</text>
</comment>
<keyword evidence="3" id="KW-1185">Reference proteome</keyword>
<dbReference type="PANTHER" id="PTHR42841">
    <property type="entry name" value="AMINE OXIDASE"/>
    <property type="match status" value="1"/>
</dbReference>
<dbReference type="Gene3D" id="3.50.50.60">
    <property type="entry name" value="FAD/NAD(P)-binding domain"/>
    <property type="match status" value="1"/>
</dbReference>
<proteinExistence type="predicted"/>